<evidence type="ECO:0000256" key="2">
    <source>
        <dbReference type="ARBA" id="ARBA00005810"/>
    </source>
</evidence>
<gene>
    <name evidence="15" type="primary">folK</name>
    <name evidence="15" type="ORF">QW060_02510</name>
</gene>
<dbReference type="EMBL" id="JAUFQU010000001">
    <property type="protein sequence ID" value="MDN3705999.1"/>
    <property type="molecule type" value="Genomic_DNA"/>
</dbReference>
<name>A0ABT8CSD7_9FLAO</name>
<dbReference type="Gene3D" id="3.30.70.560">
    <property type="entry name" value="7,8-Dihydro-6-hydroxymethylpterin-pyrophosphokinase HPPK"/>
    <property type="match status" value="1"/>
</dbReference>
<keyword evidence="16" id="KW-1185">Reference proteome</keyword>
<evidence type="ECO:0000259" key="14">
    <source>
        <dbReference type="Pfam" id="PF01712"/>
    </source>
</evidence>
<evidence type="ECO:0000313" key="15">
    <source>
        <dbReference type="EMBL" id="MDN3705999.1"/>
    </source>
</evidence>
<evidence type="ECO:0000256" key="8">
    <source>
        <dbReference type="ARBA" id="ARBA00022840"/>
    </source>
</evidence>
<evidence type="ECO:0000256" key="4">
    <source>
        <dbReference type="ARBA" id="ARBA00016218"/>
    </source>
</evidence>
<dbReference type="Proteomes" id="UP001242368">
    <property type="component" value="Unassembled WGS sequence"/>
</dbReference>
<evidence type="ECO:0000256" key="5">
    <source>
        <dbReference type="ARBA" id="ARBA00022679"/>
    </source>
</evidence>
<evidence type="ECO:0000313" key="16">
    <source>
        <dbReference type="Proteomes" id="UP001242368"/>
    </source>
</evidence>
<feature type="domain" description="Deoxynucleoside kinase" evidence="14">
    <location>
        <begin position="182"/>
        <end position="375"/>
    </location>
</feature>
<dbReference type="InterPro" id="IPR035907">
    <property type="entry name" value="Hppk_sf"/>
</dbReference>
<comment type="similarity">
    <text evidence="2">Belongs to the HPPK family.</text>
</comment>
<dbReference type="SUPFAM" id="SSF55083">
    <property type="entry name" value="6-hydroxymethyl-7,8-dihydropterin pyrophosphokinase, HPPK"/>
    <property type="match status" value="1"/>
</dbReference>
<evidence type="ECO:0000259" key="13">
    <source>
        <dbReference type="Pfam" id="PF01288"/>
    </source>
</evidence>
<dbReference type="InterPro" id="IPR000550">
    <property type="entry name" value="Hppk"/>
</dbReference>
<reference evidence="16" key="1">
    <citation type="journal article" date="2019" name="Int. J. Syst. Evol. Microbiol.">
        <title>The Global Catalogue of Microorganisms (GCM) 10K type strain sequencing project: providing services to taxonomists for standard genome sequencing and annotation.</title>
        <authorList>
            <consortium name="The Broad Institute Genomics Platform"/>
            <consortium name="The Broad Institute Genome Sequencing Center for Infectious Disease"/>
            <person name="Wu L."/>
            <person name="Ma J."/>
        </authorList>
    </citation>
    <scope>NUCLEOTIDE SEQUENCE [LARGE SCALE GENOMIC DNA]</scope>
    <source>
        <strain evidence="16">CECT 7184</strain>
    </source>
</reference>
<dbReference type="PANTHER" id="PTHR43071">
    <property type="entry name" value="2-AMINO-4-HYDROXY-6-HYDROXYMETHYLDIHYDROPTERIDINE PYROPHOSPHOKINASE"/>
    <property type="match status" value="1"/>
</dbReference>
<comment type="pathway">
    <text evidence="1">Cofactor biosynthesis; tetrahydrofolate biosynthesis; 2-amino-4-hydroxy-6-hydroxymethyl-7,8-dihydropteridine diphosphate from 7,8-dihydroneopterin triphosphate: step 4/4.</text>
</comment>
<comment type="function">
    <text evidence="10">Catalyzes the transfer of pyrophosphate from adenosine triphosphate (ATP) to 6-hydroxymethyl-7,8-dihydropterin, an enzymatic step in folate biosynthesis pathway.</text>
</comment>
<sequence length="379" mass="43986">MITQNHVLLSLGSNLGNRLQYLQQAVDAVHCELGTVIRLSSVYETPPWGFESTPFYNCLISIHTYKTPEEVLKGVLAIEKKLGRVRSGENGYSARTIDIDIIAFNEETIVTKDLIIPHPRLHERNFVMVPLAEIVPDWQHPELNESIGSMLNKGTDASVCVKTAVLENPLSAYTFDHIRFMAIEGNIGAGKTTLANKIAEDFNAKPLLERFADNPFLPKFYKDPQRYAFSLEMSFLADRYSQLAEDLNQLDLFHDFIISDYYIYKSLIFAEVTLEEEEFTLYRNIFNVMYKETPKPDLYVYLNQQTHQLVKNIEKRGRDYENEINLDYFEKINLSYRRFMDSAKDHSVLLINMEGRDFVNNQQDYLYILDQIQKKITDK</sequence>
<evidence type="ECO:0000256" key="6">
    <source>
        <dbReference type="ARBA" id="ARBA00022741"/>
    </source>
</evidence>
<proteinExistence type="inferred from homology"/>
<evidence type="ECO:0000256" key="1">
    <source>
        <dbReference type="ARBA" id="ARBA00005051"/>
    </source>
</evidence>
<comment type="caution">
    <text evidence="15">The sequence shown here is derived from an EMBL/GenBank/DDBJ whole genome shotgun (WGS) entry which is preliminary data.</text>
</comment>
<keyword evidence="7" id="KW-0418">Kinase</keyword>
<dbReference type="Pfam" id="PF01712">
    <property type="entry name" value="dNK"/>
    <property type="match status" value="1"/>
</dbReference>
<dbReference type="GO" id="GO:0003848">
    <property type="term" value="F:2-amino-4-hydroxy-6-hydroxymethyldihydropteridine diphosphokinase activity"/>
    <property type="evidence" value="ECO:0007669"/>
    <property type="project" value="UniProtKB-EC"/>
</dbReference>
<keyword evidence="9" id="KW-0289">Folate biosynthesis</keyword>
<dbReference type="RefSeq" id="WP_290362138.1">
    <property type="nucleotide sequence ID" value="NZ_JAUFQU010000001.1"/>
</dbReference>
<dbReference type="CDD" id="cd01673">
    <property type="entry name" value="dNK"/>
    <property type="match status" value="1"/>
</dbReference>
<evidence type="ECO:0000256" key="9">
    <source>
        <dbReference type="ARBA" id="ARBA00022909"/>
    </source>
</evidence>
<dbReference type="NCBIfam" id="TIGR01498">
    <property type="entry name" value="folK"/>
    <property type="match status" value="1"/>
</dbReference>
<keyword evidence="8" id="KW-0067">ATP-binding</keyword>
<dbReference type="SUPFAM" id="SSF52540">
    <property type="entry name" value="P-loop containing nucleoside triphosphate hydrolases"/>
    <property type="match status" value="1"/>
</dbReference>
<accession>A0ABT8CSD7</accession>
<dbReference type="Gene3D" id="3.40.50.300">
    <property type="entry name" value="P-loop containing nucleotide triphosphate hydrolases"/>
    <property type="match status" value="1"/>
</dbReference>
<evidence type="ECO:0000256" key="12">
    <source>
        <dbReference type="ARBA" id="ARBA00033413"/>
    </source>
</evidence>
<dbReference type="InterPro" id="IPR031314">
    <property type="entry name" value="DNK_dom"/>
</dbReference>
<keyword evidence="6" id="KW-0547">Nucleotide-binding</keyword>
<keyword evidence="5 15" id="KW-0808">Transferase</keyword>
<evidence type="ECO:0000256" key="11">
    <source>
        <dbReference type="ARBA" id="ARBA00029766"/>
    </source>
</evidence>
<evidence type="ECO:0000256" key="10">
    <source>
        <dbReference type="ARBA" id="ARBA00029409"/>
    </source>
</evidence>
<dbReference type="PANTHER" id="PTHR43071:SF1">
    <property type="entry name" value="2-AMINO-4-HYDROXY-6-HYDROXYMETHYLDIHYDROPTERIDINE PYROPHOSPHOKINASE"/>
    <property type="match status" value="1"/>
</dbReference>
<evidence type="ECO:0000256" key="3">
    <source>
        <dbReference type="ARBA" id="ARBA00013253"/>
    </source>
</evidence>
<dbReference type="InterPro" id="IPR027417">
    <property type="entry name" value="P-loop_NTPase"/>
</dbReference>
<protein>
    <recommendedName>
        <fullName evidence="4">2-amino-4-hydroxy-6-hydroxymethyldihydropteridine pyrophosphokinase</fullName>
        <ecNumber evidence="3">2.7.6.3</ecNumber>
    </recommendedName>
    <alternativeName>
        <fullName evidence="11">6-hydroxymethyl-7,8-dihydropterin pyrophosphokinase</fullName>
    </alternativeName>
    <alternativeName>
        <fullName evidence="12">7,8-dihydro-6-hydroxymethylpterin-pyrophosphokinase</fullName>
    </alternativeName>
</protein>
<organism evidence="15 16">
    <name type="scientific">Paenimyroides ceti</name>
    <dbReference type="NCBI Taxonomy" id="395087"/>
    <lineage>
        <taxon>Bacteria</taxon>
        <taxon>Pseudomonadati</taxon>
        <taxon>Bacteroidota</taxon>
        <taxon>Flavobacteriia</taxon>
        <taxon>Flavobacteriales</taxon>
        <taxon>Flavobacteriaceae</taxon>
        <taxon>Paenimyroides</taxon>
    </lineage>
</organism>
<dbReference type="Pfam" id="PF01288">
    <property type="entry name" value="HPPK"/>
    <property type="match status" value="1"/>
</dbReference>
<dbReference type="EC" id="2.7.6.3" evidence="3"/>
<evidence type="ECO:0000256" key="7">
    <source>
        <dbReference type="ARBA" id="ARBA00022777"/>
    </source>
</evidence>
<feature type="domain" description="7,8-dihydro-6-hydroxymethylpterin-pyrophosphokinase" evidence="13">
    <location>
        <begin position="9"/>
        <end position="136"/>
    </location>
</feature>
<dbReference type="CDD" id="cd00483">
    <property type="entry name" value="HPPK"/>
    <property type="match status" value="1"/>
</dbReference>